<gene>
    <name evidence="8" type="ORF">PMIN01_13116</name>
</gene>
<keyword evidence="9" id="KW-1185">Reference proteome</keyword>
<dbReference type="GO" id="GO:0016020">
    <property type="term" value="C:membrane"/>
    <property type="evidence" value="ECO:0007669"/>
    <property type="project" value="UniProtKB-SubCell"/>
</dbReference>
<dbReference type="PANTHER" id="PTHR23504">
    <property type="entry name" value="MAJOR FACILITATOR SUPERFAMILY DOMAIN-CONTAINING PROTEIN 10"/>
    <property type="match status" value="1"/>
</dbReference>
<organism evidence="8 9">
    <name type="scientific">Paraphaeosphaeria minitans</name>
    <dbReference type="NCBI Taxonomy" id="565426"/>
    <lineage>
        <taxon>Eukaryota</taxon>
        <taxon>Fungi</taxon>
        <taxon>Dikarya</taxon>
        <taxon>Ascomycota</taxon>
        <taxon>Pezizomycotina</taxon>
        <taxon>Dothideomycetes</taxon>
        <taxon>Pleosporomycetidae</taxon>
        <taxon>Pleosporales</taxon>
        <taxon>Massarineae</taxon>
        <taxon>Didymosphaeriaceae</taxon>
        <taxon>Paraphaeosphaeria</taxon>
    </lineage>
</organism>
<feature type="transmembrane region" description="Helical" evidence="6">
    <location>
        <begin position="497"/>
        <end position="521"/>
    </location>
</feature>
<accession>A0A9P6G436</accession>
<name>A0A9P6G436_9PLEO</name>
<keyword evidence="2" id="KW-0813">Transport</keyword>
<dbReference type="InterPro" id="IPR020846">
    <property type="entry name" value="MFS_dom"/>
</dbReference>
<protein>
    <submittedName>
        <fullName evidence="8">MFS multidrug transporter</fullName>
    </submittedName>
</protein>
<comment type="caution">
    <text evidence="8">The sequence shown here is derived from an EMBL/GenBank/DDBJ whole genome shotgun (WGS) entry which is preliminary data.</text>
</comment>
<evidence type="ECO:0000256" key="3">
    <source>
        <dbReference type="ARBA" id="ARBA00022692"/>
    </source>
</evidence>
<dbReference type="InterPro" id="IPR011701">
    <property type="entry name" value="MFS"/>
</dbReference>
<dbReference type="Pfam" id="PF07690">
    <property type="entry name" value="MFS_1"/>
    <property type="match status" value="1"/>
</dbReference>
<dbReference type="OrthoDB" id="10262656at2759"/>
<evidence type="ECO:0000313" key="9">
    <source>
        <dbReference type="Proteomes" id="UP000756921"/>
    </source>
</evidence>
<sequence>MSVRAGVEGVGLLEADHQREKALNSLKAEVSGHENCTDSTYTHIGAKDSEVEKKVTWRNLPRKKQLLLLALCRLSTPLSNACLLPYLYYLVRSILSDPEHPSAPQQISRLTGLLVAAYPLGQMSTSMIWGRLSDKYGRKPAILLGLLISFTANLAFGFSRTIGMLLFWRVLAGMANGMLGVMRTMTAEIVKDRKYHTRAFLALPVVFNSGRVAALVIGGCLADPVKNIPWLFGPEGLFNFYHQPDGVAWALVYPYALPALFNGAILAICLILAFLFLKESLPSRENSWDPGRKTQRLRYDYSAIHIEENQPLTVNLLTTESGLGSSTPIRAKPASRRSGLRGIWTRPLVKTLIAFGLLPLHNATFLHVFPMFLSMPTAPKSNATSVRFAGGLGLASPTVGLYLASFGICGIILQLFIYPRIQKYVGNLGVFRVASAIFPAAYLLAPYLALLSGHNTAKWVAMATVLFLQVMGRTMAMPSSVILITEAAPRRNVLGTVHGAGSTLSALASAVGPVIGGMLLAKGIDVGVVGLVWWSWLLLVALVALGWSFVLEKEEKYEKAKLETQFK</sequence>
<feature type="transmembrane region" description="Helical" evidence="6">
    <location>
        <begin position="533"/>
        <end position="551"/>
    </location>
</feature>
<dbReference type="PANTHER" id="PTHR23504:SF6">
    <property type="entry name" value="MULTIDRUG TRANSPORTER, PUTATIVE (AFU_ORTHOLOGUE AFUA_4G08740)-RELATED"/>
    <property type="match status" value="1"/>
</dbReference>
<feature type="transmembrane region" description="Helical" evidence="6">
    <location>
        <begin position="165"/>
        <end position="187"/>
    </location>
</feature>
<evidence type="ECO:0000256" key="6">
    <source>
        <dbReference type="SAM" id="Phobius"/>
    </source>
</evidence>
<reference evidence="8" key="1">
    <citation type="journal article" date="2020" name="Mol. Plant Microbe Interact.">
        <title>Genome Sequence of the Biocontrol Agent Coniothyrium minitans strain Conio (IMI 134523).</title>
        <authorList>
            <person name="Patel D."/>
            <person name="Shittu T.A."/>
            <person name="Baroncelli R."/>
            <person name="Muthumeenakshi S."/>
            <person name="Osborne T.H."/>
            <person name="Janganan T.K."/>
            <person name="Sreenivasaprasad S."/>
        </authorList>
    </citation>
    <scope>NUCLEOTIDE SEQUENCE</scope>
    <source>
        <strain evidence="8">Conio</strain>
    </source>
</reference>
<dbReference type="Gene3D" id="1.20.1250.20">
    <property type="entry name" value="MFS general substrate transporter like domains"/>
    <property type="match status" value="1"/>
</dbReference>
<evidence type="ECO:0000256" key="4">
    <source>
        <dbReference type="ARBA" id="ARBA00022989"/>
    </source>
</evidence>
<comment type="subcellular location">
    <subcellularLocation>
        <location evidence="1">Membrane</location>
        <topology evidence="1">Multi-pass membrane protein</topology>
    </subcellularLocation>
</comment>
<dbReference type="PROSITE" id="PS50850">
    <property type="entry name" value="MFS"/>
    <property type="match status" value="1"/>
</dbReference>
<feature type="domain" description="Major facilitator superfamily (MFS) profile" evidence="7">
    <location>
        <begin position="65"/>
        <end position="558"/>
    </location>
</feature>
<feature type="transmembrane region" description="Helical" evidence="6">
    <location>
        <begin position="255"/>
        <end position="277"/>
    </location>
</feature>
<dbReference type="EMBL" id="WJXW01000018">
    <property type="protein sequence ID" value="KAF9728736.1"/>
    <property type="molecule type" value="Genomic_DNA"/>
</dbReference>
<feature type="transmembrane region" description="Helical" evidence="6">
    <location>
        <begin position="351"/>
        <end position="373"/>
    </location>
</feature>
<dbReference type="Proteomes" id="UP000756921">
    <property type="component" value="Unassembled WGS sequence"/>
</dbReference>
<feature type="transmembrane region" description="Helical" evidence="6">
    <location>
        <begin position="456"/>
        <end position="476"/>
    </location>
</feature>
<evidence type="ECO:0000259" key="7">
    <source>
        <dbReference type="PROSITE" id="PS50850"/>
    </source>
</evidence>
<feature type="transmembrane region" description="Helical" evidence="6">
    <location>
        <begin position="141"/>
        <end position="159"/>
    </location>
</feature>
<dbReference type="AlphaFoldDB" id="A0A9P6G436"/>
<keyword evidence="4 6" id="KW-1133">Transmembrane helix</keyword>
<dbReference type="GO" id="GO:0022857">
    <property type="term" value="F:transmembrane transporter activity"/>
    <property type="evidence" value="ECO:0007669"/>
    <property type="project" value="InterPro"/>
</dbReference>
<evidence type="ECO:0000256" key="1">
    <source>
        <dbReference type="ARBA" id="ARBA00004141"/>
    </source>
</evidence>
<dbReference type="SUPFAM" id="SSF103473">
    <property type="entry name" value="MFS general substrate transporter"/>
    <property type="match status" value="1"/>
</dbReference>
<feature type="transmembrane region" description="Helical" evidence="6">
    <location>
        <begin position="399"/>
        <end position="418"/>
    </location>
</feature>
<proteinExistence type="predicted"/>
<evidence type="ECO:0000256" key="2">
    <source>
        <dbReference type="ARBA" id="ARBA00022448"/>
    </source>
</evidence>
<feature type="transmembrane region" description="Helical" evidence="6">
    <location>
        <begin position="199"/>
        <end position="222"/>
    </location>
</feature>
<dbReference type="InterPro" id="IPR036259">
    <property type="entry name" value="MFS_trans_sf"/>
</dbReference>
<evidence type="ECO:0000313" key="8">
    <source>
        <dbReference type="EMBL" id="KAF9728736.1"/>
    </source>
</evidence>
<feature type="transmembrane region" description="Helical" evidence="6">
    <location>
        <begin position="430"/>
        <end position="450"/>
    </location>
</feature>
<evidence type="ECO:0000256" key="5">
    <source>
        <dbReference type="ARBA" id="ARBA00023136"/>
    </source>
</evidence>
<keyword evidence="3 6" id="KW-0812">Transmembrane</keyword>
<keyword evidence="5 6" id="KW-0472">Membrane</keyword>